<reference evidence="1" key="1">
    <citation type="submission" date="2016-10" db="EMBL/GenBank/DDBJ databases">
        <authorList>
            <person name="de Groot N.N."/>
        </authorList>
    </citation>
    <scope>NUCLEOTIDE SEQUENCE</scope>
</reference>
<dbReference type="AlphaFoldDB" id="A0A1W1BN83"/>
<accession>A0A1W1BN83</accession>
<dbReference type="EMBL" id="FPHN01000044">
    <property type="protein sequence ID" value="SFV54973.1"/>
    <property type="molecule type" value="Genomic_DNA"/>
</dbReference>
<name>A0A1W1BN83_9ZZZZ</name>
<proteinExistence type="predicted"/>
<evidence type="ECO:0000313" key="1">
    <source>
        <dbReference type="EMBL" id="SFV54973.1"/>
    </source>
</evidence>
<organism evidence="1">
    <name type="scientific">hydrothermal vent metagenome</name>
    <dbReference type="NCBI Taxonomy" id="652676"/>
    <lineage>
        <taxon>unclassified sequences</taxon>
        <taxon>metagenomes</taxon>
        <taxon>ecological metagenomes</taxon>
    </lineage>
</organism>
<gene>
    <name evidence="1" type="ORF">MNB_SV-14-100</name>
</gene>
<protein>
    <recommendedName>
        <fullName evidence="2">Cytochrome c domain-containing protein</fullName>
    </recommendedName>
</protein>
<evidence type="ECO:0008006" key="2">
    <source>
        <dbReference type="Google" id="ProtNLM"/>
    </source>
</evidence>
<sequence>MVKTALFLSLIATTYTLAKEPSAKLEKNCLSCHVKQEIPSELVYRRYLLKYSTNSAIKERLFSYLKNPNKKNSIMPKQFFLKFPKKEASDMNETALLESIDDYLDYFDVRKRLVLPKK</sequence>